<evidence type="ECO:0000256" key="1">
    <source>
        <dbReference type="SAM" id="SignalP"/>
    </source>
</evidence>
<sequence length="96" mass="11094">MIVFTCLICLLFILFYPKDPSIKELVKQMAKDPAFNQMAERLQKTFHGVIQNPQFMTMAECLGNALMQDPSMLSMLENLTNPSSHRDQLEERMARI</sequence>
<organism evidence="2 3">
    <name type="scientific">Dillenia turbinata</name>
    <dbReference type="NCBI Taxonomy" id="194707"/>
    <lineage>
        <taxon>Eukaryota</taxon>
        <taxon>Viridiplantae</taxon>
        <taxon>Streptophyta</taxon>
        <taxon>Embryophyta</taxon>
        <taxon>Tracheophyta</taxon>
        <taxon>Spermatophyta</taxon>
        <taxon>Magnoliopsida</taxon>
        <taxon>eudicotyledons</taxon>
        <taxon>Gunneridae</taxon>
        <taxon>Pentapetalae</taxon>
        <taxon>Dilleniales</taxon>
        <taxon>Dilleniaceae</taxon>
        <taxon>Dillenia</taxon>
    </lineage>
</organism>
<gene>
    <name evidence="2" type="ORF">RJ641_014105</name>
</gene>
<evidence type="ECO:0000313" key="2">
    <source>
        <dbReference type="EMBL" id="KAK6946561.1"/>
    </source>
</evidence>
<feature type="signal peptide" evidence="1">
    <location>
        <begin position="1"/>
        <end position="21"/>
    </location>
</feature>
<accession>A0AAN8ZQN2</accession>
<comment type="caution">
    <text evidence="2">The sequence shown here is derived from an EMBL/GenBank/DDBJ whole genome shotgun (WGS) entry which is preliminary data.</text>
</comment>
<name>A0AAN8ZQN2_9MAGN</name>
<reference evidence="2 3" key="1">
    <citation type="submission" date="2023-12" db="EMBL/GenBank/DDBJ databases">
        <title>A high-quality genome assembly for Dillenia turbinata (Dilleniales).</title>
        <authorList>
            <person name="Chanderbali A."/>
        </authorList>
    </citation>
    <scope>NUCLEOTIDE SEQUENCE [LARGE SCALE GENOMIC DNA]</scope>
    <source>
        <strain evidence="2">LSX21</strain>
        <tissue evidence="2">Leaf</tissue>
    </source>
</reference>
<keyword evidence="1" id="KW-0732">Signal</keyword>
<protein>
    <submittedName>
        <fullName evidence="2">Uncharacterized protein</fullName>
    </submittedName>
</protein>
<dbReference type="Proteomes" id="UP001370490">
    <property type="component" value="Unassembled WGS sequence"/>
</dbReference>
<dbReference type="AlphaFoldDB" id="A0AAN8ZQN2"/>
<evidence type="ECO:0000313" key="3">
    <source>
        <dbReference type="Proteomes" id="UP001370490"/>
    </source>
</evidence>
<dbReference type="EMBL" id="JBAMMX010000002">
    <property type="protein sequence ID" value="KAK6946561.1"/>
    <property type="molecule type" value="Genomic_DNA"/>
</dbReference>
<proteinExistence type="predicted"/>
<keyword evidence="3" id="KW-1185">Reference proteome</keyword>
<feature type="chain" id="PRO_5043053916" evidence="1">
    <location>
        <begin position="22"/>
        <end position="96"/>
    </location>
</feature>